<evidence type="ECO:0000313" key="9">
    <source>
        <dbReference type="EMBL" id="NWJ45200.1"/>
    </source>
</evidence>
<dbReference type="InterPro" id="IPR000620">
    <property type="entry name" value="EamA_dom"/>
</dbReference>
<comment type="similarity">
    <text evidence="2">Belongs to the EamA transporter family.</text>
</comment>
<feature type="transmembrane region" description="Helical" evidence="7">
    <location>
        <begin position="88"/>
        <end position="110"/>
    </location>
</feature>
<evidence type="ECO:0000256" key="3">
    <source>
        <dbReference type="ARBA" id="ARBA00022475"/>
    </source>
</evidence>
<proteinExistence type="inferred from homology"/>
<evidence type="ECO:0000256" key="7">
    <source>
        <dbReference type="SAM" id="Phobius"/>
    </source>
</evidence>
<dbReference type="RefSeq" id="WP_341468974.1">
    <property type="nucleotide sequence ID" value="NZ_CP128399.1"/>
</dbReference>
<feature type="domain" description="EamA" evidence="8">
    <location>
        <begin position="173"/>
        <end position="307"/>
    </location>
</feature>
<feature type="transmembrane region" description="Helical" evidence="7">
    <location>
        <begin position="116"/>
        <end position="136"/>
    </location>
</feature>
<feature type="transmembrane region" description="Helical" evidence="7">
    <location>
        <begin position="292"/>
        <end position="312"/>
    </location>
</feature>
<keyword evidence="3" id="KW-1003">Cell membrane</keyword>
<dbReference type="InterPro" id="IPR037185">
    <property type="entry name" value="EmrE-like"/>
</dbReference>
<sequence length="324" mass="35729">MASSVSTTDIPTKKLGIPQASVQGFTFADFLLLVCVSIWALNVPLIKSILQYLNPLAVSILRFTVAGLIMFAIFLYRERSLRIQLKHLPLMILCALCGITLNQVVFVYALSNTSASEVSLLMATTPTFAVLIAWMLKQEKTTASYWKSLPISLAGVVLIVLTAPGAHLSGGWFGDFLAILTAFSWAAYTVILRPLMRHYSITKLGAYITLMGTVMLLPFGLPQINIDAITNLPAIIWVELIYATLGAVVLTNILWYFGVKRLGGPRTAFYSYLQPFLGVVAAALVLSEQIVIWQLLGGILIILGMLIYRRVLSFSRIRKLILRS</sequence>
<feature type="transmembrane region" description="Helical" evidence="7">
    <location>
        <begin position="204"/>
        <end position="222"/>
    </location>
</feature>
<keyword evidence="12" id="KW-1185">Reference proteome</keyword>
<dbReference type="Proteomes" id="UP001431572">
    <property type="component" value="Chromosome 1"/>
</dbReference>
<dbReference type="InterPro" id="IPR050638">
    <property type="entry name" value="AA-Vitamin_Transporters"/>
</dbReference>
<evidence type="ECO:0000313" key="11">
    <source>
        <dbReference type="Proteomes" id="UP000521676"/>
    </source>
</evidence>
<keyword evidence="5 7" id="KW-1133">Transmembrane helix</keyword>
<evidence type="ECO:0000313" key="10">
    <source>
        <dbReference type="EMBL" id="WJW67078.1"/>
    </source>
</evidence>
<feature type="transmembrane region" description="Helical" evidence="7">
    <location>
        <begin position="234"/>
        <end position="257"/>
    </location>
</feature>
<dbReference type="PANTHER" id="PTHR32322:SF18">
    <property type="entry name" value="S-ADENOSYLMETHIONINE_S-ADENOSYLHOMOCYSTEINE TRANSPORTER"/>
    <property type="match status" value="1"/>
</dbReference>
<feature type="domain" description="EamA" evidence="8">
    <location>
        <begin position="27"/>
        <end position="160"/>
    </location>
</feature>
<dbReference type="EMBL" id="JACATZ010000001">
    <property type="protein sequence ID" value="NWJ45200.1"/>
    <property type="molecule type" value="Genomic_DNA"/>
</dbReference>
<evidence type="ECO:0000256" key="2">
    <source>
        <dbReference type="ARBA" id="ARBA00007362"/>
    </source>
</evidence>
<dbReference type="AlphaFoldDB" id="A0A8T7M098"/>
<evidence type="ECO:0000256" key="4">
    <source>
        <dbReference type="ARBA" id="ARBA00022692"/>
    </source>
</evidence>
<dbReference type="Proteomes" id="UP000521676">
    <property type="component" value="Unassembled WGS sequence"/>
</dbReference>
<feature type="transmembrane region" description="Helical" evidence="7">
    <location>
        <begin position="20"/>
        <end position="40"/>
    </location>
</feature>
<evidence type="ECO:0000259" key="8">
    <source>
        <dbReference type="Pfam" id="PF00892"/>
    </source>
</evidence>
<protein>
    <submittedName>
        <fullName evidence="10">DMT family transporter</fullName>
    </submittedName>
    <submittedName>
        <fullName evidence="9">EamA family transporter</fullName>
    </submittedName>
</protein>
<feature type="transmembrane region" description="Helical" evidence="7">
    <location>
        <begin position="172"/>
        <end position="192"/>
    </location>
</feature>
<dbReference type="EMBL" id="CP128399">
    <property type="protein sequence ID" value="WJW67078.1"/>
    <property type="molecule type" value="Genomic_DNA"/>
</dbReference>
<dbReference type="Pfam" id="PF00892">
    <property type="entry name" value="EamA"/>
    <property type="match status" value="2"/>
</dbReference>
<organism evidence="9 11">
    <name type="scientific">Candidatus Chlorohelix allophototropha</name>
    <dbReference type="NCBI Taxonomy" id="3003348"/>
    <lineage>
        <taxon>Bacteria</taxon>
        <taxon>Bacillati</taxon>
        <taxon>Chloroflexota</taxon>
        <taxon>Chloroflexia</taxon>
        <taxon>Candidatus Chloroheliales</taxon>
        <taxon>Candidatus Chloroheliaceae</taxon>
        <taxon>Candidatus Chlorohelix</taxon>
    </lineage>
</organism>
<name>A0A8T7M098_9CHLR</name>
<reference evidence="9 11" key="1">
    <citation type="submission" date="2020-06" db="EMBL/GenBank/DDBJ databases">
        <title>Anoxygenic phototrophic Chloroflexota member uses a Type I reaction center.</title>
        <authorList>
            <person name="Tsuji J.M."/>
            <person name="Shaw N.A."/>
            <person name="Nagashima S."/>
            <person name="Venkiteswaran J."/>
            <person name="Schiff S.L."/>
            <person name="Hanada S."/>
            <person name="Tank M."/>
            <person name="Neufeld J.D."/>
        </authorList>
    </citation>
    <scope>NUCLEOTIDE SEQUENCE [LARGE SCALE GENOMIC DNA]</scope>
    <source>
        <strain evidence="9">L227-S17</strain>
    </source>
</reference>
<gene>
    <name evidence="9" type="ORF">HXX08_04895</name>
    <name evidence="10" type="ORF">OZ401_000327</name>
</gene>
<evidence type="ECO:0000256" key="6">
    <source>
        <dbReference type="ARBA" id="ARBA00023136"/>
    </source>
</evidence>
<dbReference type="GO" id="GO:0005886">
    <property type="term" value="C:plasma membrane"/>
    <property type="evidence" value="ECO:0007669"/>
    <property type="project" value="UniProtKB-SubCell"/>
</dbReference>
<feature type="transmembrane region" description="Helical" evidence="7">
    <location>
        <begin position="52"/>
        <end position="76"/>
    </location>
</feature>
<accession>A0A8T7M098</accession>
<dbReference type="SUPFAM" id="SSF103481">
    <property type="entry name" value="Multidrug resistance efflux transporter EmrE"/>
    <property type="match status" value="2"/>
</dbReference>
<evidence type="ECO:0000256" key="5">
    <source>
        <dbReference type="ARBA" id="ARBA00022989"/>
    </source>
</evidence>
<evidence type="ECO:0000313" key="12">
    <source>
        <dbReference type="Proteomes" id="UP001431572"/>
    </source>
</evidence>
<feature type="transmembrane region" description="Helical" evidence="7">
    <location>
        <begin position="269"/>
        <end position="286"/>
    </location>
</feature>
<comment type="subcellular location">
    <subcellularLocation>
        <location evidence="1">Cell membrane</location>
        <topology evidence="1">Multi-pass membrane protein</topology>
    </subcellularLocation>
</comment>
<keyword evidence="6 7" id="KW-0472">Membrane</keyword>
<reference evidence="10" key="2">
    <citation type="journal article" date="2024" name="Nature">
        <title>Anoxygenic phototroph of the Chloroflexota uses a type I reaction centre.</title>
        <authorList>
            <person name="Tsuji J.M."/>
            <person name="Shaw N.A."/>
            <person name="Nagashima S."/>
            <person name="Venkiteswaran J.J."/>
            <person name="Schiff S.L."/>
            <person name="Watanabe T."/>
            <person name="Fukui M."/>
            <person name="Hanada S."/>
            <person name="Tank M."/>
            <person name="Neufeld J.D."/>
        </authorList>
    </citation>
    <scope>NUCLEOTIDE SEQUENCE</scope>
    <source>
        <strain evidence="10">L227-S17</strain>
    </source>
</reference>
<dbReference type="PANTHER" id="PTHR32322">
    <property type="entry name" value="INNER MEMBRANE TRANSPORTER"/>
    <property type="match status" value="1"/>
</dbReference>
<feature type="transmembrane region" description="Helical" evidence="7">
    <location>
        <begin position="148"/>
        <end position="166"/>
    </location>
</feature>
<evidence type="ECO:0000256" key="1">
    <source>
        <dbReference type="ARBA" id="ARBA00004651"/>
    </source>
</evidence>
<keyword evidence="4 7" id="KW-0812">Transmembrane</keyword>